<evidence type="ECO:0000256" key="1">
    <source>
        <dbReference type="SAM" id="Coils"/>
    </source>
</evidence>
<name>A0A6M0RCQ9_9CLOT</name>
<protein>
    <recommendedName>
        <fullName evidence="2">DUF7922 domain-containing protein</fullName>
    </recommendedName>
</protein>
<feature type="domain" description="DUF7922" evidence="2">
    <location>
        <begin position="10"/>
        <end position="118"/>
    </location>
</feature>
<dbReference type="AlphaFoldDB" id="A0A6M0RCQ9"/>
<comment type="caution">
    <text evidence="3">The sequence shown here is derived from an EMBL/GenBank/DDBJ whole genome shotgun (WGS) entry which is preliminary data.</text>
</comment>
<evidence type="ECO:0000259" key="2">
    <source>
        <dbReference type="Pfam" id="PF25538"/>
    </source>
</evidence>
<gene>
    <name evidence="3" type="ORF">FDF74_09205</name>
</gene>
<dbReference type="RefSeq" id="WP_050608375.1">
    <property type="nucleotide sequence ID" value="NZ_CABKUB010000006.1"/>
</dbReference>
<keyword evidence="1" id="KW-0175">Coiled coil</keyword>
<keyword evidence="4" id="KW-1185">Reference proteome</keyword>
<accession>A0A6M0RCQ9</accession>
<dbReference type="InterPro" id="IPR057682">
    <property type="entry name" value="DUF7922"/>
</dbReference>
<evidence type="ECO:0000313" key="3">
    <source>
        <dbReference type="EMBL" id="NEZ47369.1"/>
    </source>
</evidence>
<feature type="coiled-coil region" evidence="1">
    <location>
        <begin position="161"/>
        <end position="224"/>
    </location>
</feature>
<evidence type="ECO:0000313" key="4">
    <source>
        <dbReference type="Proteomes" id="UP000473885"/>
    </source>
</evidence>
<dbReference type="OrthoDB" id="1705475at2"/>
<proteinExistence type="predicted"/>
<dbReference type="Proteomes" id="UP000473885">
    <property type="component" value="Unassembled WGS sequence"/>
</dbReference>
<dbReference type="EMBL" id="SXDP01000007">
    <property type="protein sequence ID" value="NEZ47369.1"/>
    <property type="molecule type" value="Genomic_DNA"/>
</dbReference>
<sequence>MAQKKSYSRYFIILQEDEKGYSLGVDKSSSGYVKMEVKDTKCKISYYVQNIKKESAPYYMILICNKKDTNSIIKIGEMNIDEYGRADICYEYPVNNISNSGLGIDKVSGAAIVKFIDSNIISVMSGFSTTDIPRWKGFDIANNKVKEAKIKPQKKDNRSIFDEYEEKIEEVKNSKKVQSDDNIKKNKCNIELSLKEENLEEKSLKEENLKEEDLKEKIRKDKSQEFTKNKDNNLFIDDSIKNKPQIDNKSCKENYEYPLGEDGKYFKNIAKDLEIISDFADQIKRCKWYKVEIENIDDMKNTCDYDKYMILYNPMNSYYNYIKKYGHYLLGYKCDELGSVKYIVYGIPGEKSKEDQPYGGKSGFVTWVPTKSEKQGYWLMFYDYKTSTVVLPVK</sequence>
<dbReference type="Pfam" id="PF25538">
    <property type="entry name" value="DUF7922"/>
    <property type="match status" value="1"/>
</dbReference>
<organism evidence="3 4">
    <name type="scientific">Clostridium niameyense</name>
    <dbReference type="NCBI Taxonomy" id="1622073"/>
    <lineage>
        <taxon>Bacteria</taxon>
        <taxon>Bacillati</taxon>
        <taxon>Bacillota</taxon>
        <taxon>Clostridia</taxon>
        <taxon>Eubacteriales</taxon>
        <taxon>Clostridiaceae</taxon>
        <taxon>Clostridium</taxon>
    </lineage>
</organism>
<reference evidence="3 4" key="1">
    <citation type="submission" date="2019-04" db="EMBL/GenBank/DDBJ databases">
        <title>Genome sequencing of Clostridium botulinum Groups I-IV and Clostridium butyricum.</title>
        <authorList>
            <person name="Brunt J."/>
            <person name="Van Vliet A.H.M."/>
            <person name="Stringer S.C."/>
            <person name="Carter A.T."/>
            <person name="Peck M.W."/>
        </authorList>
    </citation>
    <scope>NUCLEOTIDE SEQUENCE [LARGE SCALE GENOMIC DNA]</scope>
    <source>
        <strain evidence="3 4">IFR 18/094</strain>
    </source>
</reference>